<reference evidence="1" key="1">
    <citation type="journal article" date="2021" name="PeerJ">
        <title>Extensive microbial diversity within the chicken gut microbiome revealed by metagenomics and culture.</title>
        <authorList>
            <person name="Gilroy R."/>
            <person name="Ravi A."/>
            <person name="Getino M."/>
            <person name="Pursley I."/>
            <person name="Horton D.L."/>
            <person name="Alikhan N.F."/>
            <person name="Baker D."/>
            <person name="Gharbi K."/>
            <person name="Hall N."/>
            <person name="Watson M."/>
            <person name="Adriaenssens E.M."/>
            <person name="Foster-Nyarko E."/>
            <person name="Jarju S."/>
            <person name="Secka A."/>
            <person name="Antonio M."/>
            <person name="Oren A."/>
            <person name="Chaudhuri R.R."/>
            <person name="La Ragione R."/>
            <person name="Hildebrand F."/>
            <person name="Pallen M.J."/>
        </authorList>
    </citation>
    <scope>NUCLEOTIDE SEQUENCE</scope>
    <source>
        <strain evidence="1">9794</strain>
    </source>
</reference>
<gene>
    <name evidence="1" type="ORF">K8V40_01415</name>
</gene>
<proteinExistence type="predicted"/>
<reference evidence="1" key="2">
    <citation type="submission" date="2021-09" db="EMBL/GenBank/DDBJ databases">
        <authorList>
            <person name="Gilroy R."/>
        </authorList>
    </citation>
    <scope>NUCLEOTIDE SEQUENCE</scope>
    <source>
        <strain evidence="1">9794</strain>
    </source>
</reference>
<dbReference type="EMBL" id="DYWE01000016">
    <property type="protein sequence ID" value="HJF80300.1"/>
    <property type="molecule type" value="Genomic_DNA"/>
</dbReference>
<comment type="caution">
    <text evidence="1">The sequence shown here is derived from an EMBL/GenBank/DDBJ whole genome shotgun (WGS) entry which is preliminary data.</text>
</comment>
<organism evidence="1 2">
    <name type="scientific">Phocaeicola plebeius</name>
    <dbReference type="NCBI Taxonomy" id="310297"/>
    <lineage>
        <taxon>Bacteria</taxon>
        <taxon>Pseudomonadati</taxon>
        <taxon>Bacteroidota</taxon>
        <taxon>Bacteroidia</taxon>
        <taxon>Bacteroidales</taxon>
        <taxon>Bacteroidaceae</taxon>
        <taxon>Phocaeicola</taxon>
    </lineage>
</organism>
<evidence type="ECO:0000313" key="2">
    <source>
        <dbReference type="Proteomes" id="UP000722357"/>
    </source>
</evidence>
<accession>A0A921HIX9</accession>
<evidence type="ECO:0000313" key="1">
    <source>
        <dbReference type="EMBL" id="HJF80300.1"/>
    </source>
</evidence>
<dbReference type="Proteomes" id="UP000722357">
    <property type="component" value="Unassembled WGS sequence"/>
</dbReference>
<protein>
    <submittedName>
        <fullName evidence="1">Uncharacterized protein</fullName>
    </submittedName>
</protein>
<dbReference type="AlphaFoldDB" id="A0A921HIX9"/>
<name>A0A921HIX9_9BACT</name>
<sequence>MKRIISAYEKGDNYKRALIEYRLTDINFHTEVELLKAGKINELREQLNEW</sequence>